<evidence type="ECO:0000256" key="1">
    <source>
        <dbReference type="ARBA" id="ARBA00004141"/>
    </source>
</evidence>
<evidence type="ECO:0000256" key="2">
    <source>
        <dbReference type="ARBA" id="ARBA00022448"/>
    </source>
</evidence>
<name>A0A381YS33_9ZZZZ</name>
<dbReference type="InterPro" id="IPR036458">
    <property type="entry name" value="Na:dicarbo_symporter_sf"/>
</dbReference>
<dbReference type="PRINTS" id="PR00173">
    <property type="entry name" value="EDTRNSPORT"/>
</dbReference>
<protein>
    <recommendedName>
        <fullName evidence="8">Amino acid transporter</fullName>
    </recommendedName>
</protein>
<feature type="transmembrane region" description="Helical" evidence="6">
    <location>
        <begin position="72"/>
        <end position="93"/>
    </location>
</feature>
<dbReference type="Pfam" id="PF00375">
    <property type="entry name" value="SDF"/>
    <property type="match status" value="1"/>
</dbReference>
<feature type="transmembrane region" description="Helical" evidence="6">
    <location>
        <begin position="140"/>
        <end position="158"/>
    </location>
</feature>
<keyword evidence="4 6" id="KW-1133">Transmembrane helix</keyword>
<evidence type="ECO:0000256" key="5">
    <source>
        <dbReference type="ARBA" id="ARBA00023136"/>
    </source>
</evidence>
<evidence type="ECO:0008006" key="8">
    <source>
        <dbReference type="Google" id="ProtNLM"/>
    </source>
</evidence>
<dbReference type="PANTHER" id="PTHR11958">
    <property type="entry name" value="SODIUM/DICARBOXYLATE SYMPORTER-RELATED"/>
    <property type="match status" value="1"/>
</dbReference>
<dbReference type="GO" id="GO:0015293">
    <property type="term" value="F:symporter activity"/>
    <property type="evidence" value="ECO:0007669"/>
    <property type="project" value="InterPro"/>
</dbReference>
<dbReference type="EMBL" id="UINC01018840">
    <property type="protein sequence ID" value="SVA79431.1"/>
    <property type="molecule type" value="Genomic_DNA"/>
</dbReference>
<dbReference type="GO" id="GO:0016020">
    <property type="term" value="C:membrane"/>
    <property type="evidence" value="ECO:0007669"/>
    <property type="project" value="UniProtKB-SubCell"/>
</dbReference>
<sequence>MKLHWQIFIAMALGAVFALVLGEKALIAAPLGTIFMRLLKMIIVPLILTSITSGVAGLGDPKTLGRVGIKTFGYYLLSSMLAILIGLVLTNIIQPGVGAKVPDTVEEFDPSQLQQPDALGNIFVRMIPTNPVKAAAEGDILGLIFFSIIFGFAITQLKGKPHDFLVNFFDNSFQAMMKLTHAIIRLAPIGVFGLISNAIATTGFELFKAVGMYMITIASGLTLHFAIVLPLLLFLFTGESPMKHGRAMMSAMATAFSTSSSGATLPVTMDCLENNVGVSNKVTSFVLPLGATINMDGTALYECAGVLFICQAIPGIDLSFSAQMVVVITAFLASVGAAAVPSAGLVMIFIVLNAVGLGDHPTAALLVGTMLAVDRPLDMFRTVVNVTSDSIGTVIVAKSEGATDLYKAI</sequence>
<comment type="subcellular location">
    <subcellularLocation>
        <location evidence="1">Membrane</location>
        <topology evidence="1">Multi-pass membrane protein</topology>
    </subcellularLocation>
</comment>
<evidence type="ECO:0000256" key="4">
    <source>
        <dbReference type="ARBA" id="ARBA00022989"/>
    </source>
</evidence>
<evidence type="ECO:0000256" key="6">
    <source>
        <dbReference type="SAM" id="Phobius"/>
    </source>
</evidence>
<keyword evidence="3 6" id="KW-0812">Transmembrane</keyword>
<keyword evidence="5 6" id="KW-0472">Membrane</keyword>
<feature type="transmembrane region" description="Helical" evidence="6">
    <location>
        <begin position="38"/>
        <end position="60"/>
    </location>
</feature>
<evidence type="ECO:0000313" key="7">
    <source>
        <dbReference type="EMBL" id="SVA79431.1"/>
    </source>
</evidence>
<dbReference type="PANTHER" id="PTHR11958:SF63">
    <property type="entry name" value="AMINO ACID TRANSPORTER"/>
    <property type="match status" value="1"/>
</dbReference>
<gene>
    <name evidence="7" type="ORF">METZ01_LOCUS132285</name>
</gene>
<feature type="transmembrane region" description="Helical" evidence="6">
    <location>
        <begin position="179"/>
        <end position="200"/>
    </location>
</feature>
<dbReference type="InterPro" id="IPR050746">
    <property type="entry name" value="DAACS"/>
</dbReference>
<dbReference type="InterPro" id="IPR001991">
    <property type="entry name" value="Na-dicarboxylate_symporter"/>
</dbReference>
<keyword evidence="2" id="KW-0813">Transport</keyword>
<dbReference type="AlphaFoldDB" id="A0A381YS33"/>
<feature type="transmembrane region" description="Helical" evidence="6">
    <location>
        <begin position="212"/>
        <end position="236"/>
    </location>
</feature>
<dbReference type="Gene3D" id="1.10.3860.10">
    <property type="entry name" value="Sodium:dicarboxylate symporter"/>
    <property type="match status" value="1"/>
</dbReference>
<feature type="transmembrane region" description="Helical" evidence="6">
    <location>
        <begin position="325"/>
        <end position="352"/>
    </location>
</feature>
<accession>A0A381YS33</accession>
<proteinExistence type="predicted"/>
<evidence type="ECO:0000256" key="3">
    <source>
        <dbReference type="ARBA" id="ARBA00022692"/>
    </source>
</evidence>
<organism evidence="7">
    <name type="scientific">marine metagenome</name>
    <dbReference type="NCBI Taxonomy" id="408172"/>
    <lineage>
        <taxon>unclassified sequences</taxon>
        <taxon>metagenomes</taxon>
        <taxon>ecological metagenomes</taxon>
    </lineage>
</organism>
<dbReference type="SUPFAM" id="SSF118215">
    <property type="entry name" value="Proton glutamate symport protein"/>
    <property type="match status" value="1"/>
</dbReference>
<reference evidence="7" key="1">
    <citation type="submission" date="2018-05" db="EMBL/GenBank/DDBJ databases">
        <authorList>
            <person name="Lanie J.A."/>
            <person name="Ng W.-L."/>
            <person name="Kazmierczak K.M."/>
            <person name="Andrzejewski T.M."/>
            <person name="Davidsen T.M."/>
            <person name="Wayne K.J."/>
            <person name="Tettelin H."/>
            <person name="Glass J.I."/>
            <person name="Rusch D."/>
            <person name="Podicherti R."/>
            <person name="Tsui H.-C.T."/>
            <person name="Winkler M.E."/>
        </authorList>
    </citation>
    <scope>NUCLEOTIDE SEQUENCE</scope>
</reference>